<dbReference type="EMBL" id="AP015032">
    <property type="protein sequence ID" value="BAW27468.1"/>
    <property type="molecule type" value="Genomic_DNA"/>
</dbReference>
<evidence type="ECO:0008006" key="3">
    <source>
        <dbReference type="Google" id="ProtNLM"/>
    </source>
</evidence>
<evidence type="ECO:0000313" key="1">
    <source>
        <dbReference type="EMBL" id="BAW27468.1"/>
    </source>
</evidence>
<reference evidence="1 2" key="1">
    <citation type="submission" date="2015-11" db="EMBL/GenBank/DDBJ databases">
        <title>Complete genome sequencing of a biphenyl-degrading bacterium, Pseudomonas putida KF715 (=NBRC110667).</title>
        <authorList>
            <person name="Suenaga H."/>
            <person name="Fujihara N."/>
            <person name="Watanabe T."/>
            <person name="Hirose J."/>
            <person name="Kimura N."/>
            <person name="Yamazoe A."/>
            <person name="Hosoyama A."/>
            <person name="Shimodaira J."/>
            <person name="Furukawa K."/>
        </authorList>
    </citation>
    <scope>NUCLEOTIDE SEQUENCE [LARGE SCALE GENOMIC DNA]</scope>
    <source>
        <strain evidence="1 2">KF715</strain>
        <plasmid evidence="2">Plasmid pkf715c dna</plasmid>
    </source>
</reference>
<dbReference type="Proteomes" id="UP000218731">
    <property type="component" value="Plasmid pKF715C"/>
</dbReference>
<dbReference type="AlphaFoldDB" id="A0A1L7NPS1"/>
<dbReference type="RefSeq" id="WP_096427200.1">
    <property type="nucleotide sequence ID" value="NZ_AP015032.1"/>
</dbReference>
<sequence>MADPVIINPKLTTGGQAAAFNADNNGLALKITHVSFGLGHYNPTGSEVALKQPIGSKVVVAGASRPTPNQIRMVSTWREDVGYVGIGEIAWWADDVLVFIWSKADGTVAAYKTDGVAYVLFNDLQFAAVPPNSISFKVDPNESVALAALAAHEGAYNAHPQYILRARFPDYQGHLWGETGGTANAITVTLPAVVELTQYIKGNRFTFKAKSTNTGAVTININGVGAVEVLKTGGVPCTAGSIQAGGVYDVYHDGSKFQLTAGAGFASAEATEAEVNGTDESNSTSWVSVRRLVQALNGGRESSVALAAAMCDVQLRELLLQDQVDQQAEAQRIHGVKQGDISDRLGAVELRQEVDHEGLLGAVITNSTALLAGQLRDAQQQDQLDQQAAMQAQSGVKQEDLIARMKSAEARQDTDREGILSVAVANATAVISLQTMLAKHIHGA</sequence>
<proteinExistence type="predicted"/>
<accession>A0A1L7NPS1</accession>
<gene>
    <name evidence="1" type="ORF">KF715C_pC350</name>
</gene>
<evidence type="ECO:0000313" key="2">
    <source>
        <dbReference type="Proteomes" id="UP000218731"/>
    </source>
</evidence>
<organism evidence="1 2">
    <name type="scientific">Pseudomonas putida</name>
    <name type="common">Arthrobacter siderocapsulatus</name>
    <dbReference type="NCBI Taxonomy" id="303"/>
    <lineage>
        <taxon>Bacteria</taxon>
        <taxon>Pseudomonadati</taxon>
        <taxon>Pseudomonadota</taxon>
        <taxon>Gammaproteobacteria</taxon>
        <taxon>Pseudomonadales</taxon>
        <taxon>Pseudomonadaceae</taxon>
        <taxon>Pseudomonas</taxon>
    </lineage>
</organism>
<protein>
    <recommendedName>
        <fullName evidence="3">Phage tail protein</fullName>
    </recommendedName>
</protein>
<geneLocation type="plasmid" evidence="2">
    <name>pkf715c dna</name>
</geneLocation>
<keyword evidence="1" id="KW-0614">Plasmid</keyword>
<name>A0A1L7NPS1_PSEPU</name>